<keyword evidence="4 6" id="KW-1133">Transmembrane helix</keyword>
<dbReference type="RefSeq" id="WP_314799243.1">
    <property type="nucleotide sequence ID" value="NZ_CP130319.1"/>
</dbReference>
<name>A0AA96LSR7_9BACL</name>
<feature type="domain" description="GtrA/DPMS transmembrane" evidence="7">
    <location>
        <begin position="12"/>
        <end position="126"/>
    </location>
</feature>
<dbReference type="GO" id="GO:0005886">
    <property type="term" value="C:plasma membrane"/>
    <property type="evidence" value="ECO:0007669"/>
    <property type="project" value="TreeGrafter"/>
</dbReference>
<keyword evidence="9" id="KW-1185">Reference proteome</keyword>
<reference evidence="8" key="1">
    <citation type="submission" date="2022-02" db="EMBL/GenBank/DDBJ databases">
        <title>Paenibacillus sp. MBLB1832 Whole Genome Shotgun Sequencing.</title>
        <authorList>
            <person name="Hwang C.Y."/>
            <person name="Cho E.-S."/>
            <person name="Seo M.-J."/>
        </authorList>
    </citation>
    <scope>NUCLEOTIDE SEQUENCE</scope>
    <source>
        <strain evidence="8">MBLB1832</strain>
    </source>
</reference>
<accession>A0AA96LSR7</accession>
<sequence>MENKGMWFQAARFAVVGVANTAIDFLVFFLLTYARHTSVAAQIISYAAGTFNSFLCNRKWTFRVTKRATGKEIISFLSVNGLSLLVSIILLEGMQQISVFPLIICKAVATAGSLIVNYLGTRKWVFQTRSE</sequence>
<comment type="similarity">
    <text evidence="2">Belongs to the GtrA family.</text>
</comment>
<feature type="transmembrane region" description="Helical" evidence="6">
    <location>
        <begin position="39"/>
        <end position="57"/>
    </location>
</feature>
<organism evidence="8 9">
    <name type="scientific">Paenibacillus roseopurpureus</name>
    <dbReference type="NCBI Taxonomy" id="2918901"/>
    <lineage>
        <taxon>Bacteria</taxon>
        <taxon>Bacillati</taxon>
        <taxon>Bacillota</taxon>
        <taxon>Bacilli</taxon>
        <taxon>Bacillales</taxon>
        <taxon>Paenibacillaceae</taxon>
        <taxon>Paenibacillus</taxon>
    </lineage>
</organism>
<dbReference type="PANTHER" id="PTHR38459">
    <property type="entry name" value="PROPHAGE BACTOPRENOL-LINKED GLUCOSE TRANSLOCASE HOMOLOG"/>
    <property type="match status" value="1"/>
</dbReference>
<keyword evidence="3 6" id="KW-0812">Transmembrane</keyword>
<evidence type="ECO:0000259" key="7">
    <source>
        <dbReference type="Pfam" id="PF04138"/>
    </source>
</evidence>
<evidence type="ECO:0000313" key="9">
    <source>
        <dbReference type="Proteomes" id="UP001304650"/>
    </source>
</evidence>
<comment type="subcellular location">
    <subcellularLocation>
        <location evidence="1">Membrane</location>
        <topology evidence="1">Multi-pass membrane protein</topology>
    </subcellularLocation>
</comment>
<evidence type="ECO:0000313" key="8">
    <source>
        <dbReference type="EMBL" id="WNR44050.1"/>
    </source>
</evidence>
<dbReference type="Proteomes" id="UP001304650">
    <property type="component" value="Chromosome"/>
</dbReference>
<dbReference type="InterPro" id="IPR007267">
    <property type="entry name" value="GtrA_DPMS_TM"/>
</dbReference>
<dbReference type="GO" id="GO:0000271">
    <property type="term" value="P:polysaccharide biosynthetic process"/>
    <property type="evidence" value="ECO:0007669"/>
    <property type="project" value="InterPro"/>
</dbReference>
<proteinExistence type="inferred from homology"/>
<feature type="transmembrane region" description="Helical" evidence="6">
    <location>
        <begin position="73"/>
        <end position="91"/>
    </location>
</feature>
<evidence type="ECO:0000256" key="2">
    <source>
        <dbReference type="ARBA" id="ARBA00009399"/>
    </source>
</evidence>
<evidence type="ECO:0000256" key="3">
    <source>
        <dbReference type="ARBA" id="ARBA00022692"/>
    </source>
</evidence>
<dbReference type="Pfam" id="PF04138">
    <property type="entry name" value="GtrA_DPMS_TM"/>
    <property type="match status" value="1"/>
</dbReference>
<gene>
    <name evidence="8" type="ORF">MJB10_23615</name>
</gene>
<feature type="transmembrane region" description="Helical" evidence="6">
    <location>
        <begin position="97"/>
        <end position="119"/>
    </location>
</feature>
<dbReference type="AlphaFoldDB" id="A0AA96LSR7"/>
<keyword evidence="5 6" id="KW-0472">Membrane</keyword>
<protein>
    <submittedName>
        <fullName evidence="8">GtrA family protein</fullName>
    </submittedName>
</protein>
<dbReference type="KEGG" id="proo:MJB10_23615"/>
<feature type="transmembrane region" description="Helical" evidence="6">
    <location>
        <begin position="12"/>
        <end position="33"/>
    </location>
</feature>
<evidence type="ECO:0000256" key="6">
    <source>
        <dbReference type="SAM" id="Phobius"/>
    </source>
</evidence>
<evidence type="ECO:0000256" key="1">
    <source>
        <dbReference type="ARBA" id="ARBA00004141"/>
    </source>
</evidence>
<evidence type="ECO:0000256" key="5">
    <source>
        <dbReference type="ARBA" id="ARBA00023136"/>
    </source>
</evidence>
<evidence type="ECO:0000256" key="4">
    <source>
        <dbReference type="ARBA" id="ARBA00022989"/>
    </source>
</evidence>
<dbReference type="EMBL" id="CP130319">
    <property type="protein sequence ID" value="WNR44050.1"/>
    <property type="molecule type" value="Genomic_DNA"/>
</dbReference>
<dbReference type="PANTHER" id="PTHR38459:SF1">
    <property type="entry name" value="PROPHAGE BACTOPRENOL-LINKED GLUCOSE TRANSLOCASE HOMOLOG"/>
    <property type="match status" value="1"/>
</dbReference>
<dbReference type="InterPro" id="IPR051401">
    <property type="entry name" value="GtrA_CellWall_Glycosyl"/>
</dbReference>